<accession>A0A3Q9J169</accession>
<dbReference type="AlphaFoldDB" id="A0A3Q9J169"/>
<reference evidence="2 3" key="1">
    <citation type="submission" date="2018-08" db="EMBL/GenBank/DDBJ databases">
        <title>Microbacterium oxydans strain HG3.</title>
        <authorList>
            <person name="ORTET P."/>
        </authorList>
    </citation>
    <scope>NUCLEOTIDE SEQUENCE [LARGE SCALE GENOMIC DNA]</scope>
    <source>
        <strain evidence="2 3">HG3</strain>
    </source>
</reference>
<dbReference type="GO" id="GO:0016811">
    <property type="term" value="F:hydrolase activity, acting on carbon-nitrogen (but not peptide) bonds, in linear amides"/>
    <property type="evidence" value="ECO:0007669"/>
    <property type="project" value="TreeGrafter"/>
</dbReference>
<keyword evidence="2" id="KW-0378">Hydrolase</keyword>
<proteinExistence type="predicted"/>
<dbReference type="KEGG" id="moy:CVS54_00193"/>
<evidence type="ECO:0000313" key="3">
    <source>
        <dbReference type="Proteomes" id="UP000274841"/>
    </source>
</evidence>
<keyword evidence="1" id="KW-0862">Zinc</keyword>
<protein>
    <submittedName>
        <fullName evidence="2">N-acetyl-alpha-D-glucosaminyl L-malate deacetylase 1</fullName>
        <ecNumber evidence="2">3.5.1.-</ecNumber>
    </submittedName>
</protein>
<dbReference type="PANTHER" id="PTHR12993">
    <property type="entry name" value="N-ACETYLGLUCOSAMINYL-PHOSPHATIDYLINOSITOL DE-N-ACETYLASE-RELATED"/>
    <property type="match status" value="1"/>
</dbReference>
<dbReference type="Pfam" id="PF02585">
    <property type="entry name" value="PIG-L"/>
    <property type="match status" value="1"/>
</dbReference>
<dbReference type="SUPFAM" id="SSF102588">
    <property type="entry name" value="LmbE-like"/>
    <property type="match status" value="1"/>
</dbReference>
<organism evidence="2 3">
    <name type="scientific">Microbacterium oxydans</name>
    <dbReference type="NCBI Taxonomy" id="82380"/>
    <lineage>
        <taxon>Bacteria</taxon>
        <taxon>Bacillati</taxon>
        <taxon>Actinomycetota</taxon>
        <taxon>Actinomycetes</taxon>
        <taxon>Micrococcales</taxon>
        <taxon>Microbacteriaceae</taxon>
        <taxon>Microbacterium</taxon>
    </lineage>
</organism>
<gene>
    <name evidence="2" type="primary">bshB1</name>
    <name evidence="2" type="ORF">CVS54_00193</name>
</gene>
<name>A0A3Q9J169_9MICO</name>
<dbReference type="EC" id="3.5.1.-" evidence="2"/>
<evidence type="ECO:0000313" key="2">
    <source>
        <dbReference type="EMBL" id="AZS38896.1"/>
    </source>
</evidence>
<dbReference type="Proteomes" id="UP000274841">
    <property type="component" value="Chromosome"/>
</dbReference>
<dbReference type="InterPro" id="IPR024078">
    <property type="entry name" value="LmbE-like_dom_sf"/>
</dbReference>
<dbReference type="Gene3D" id="3.40.50.10320">
    <property type="entry name" value="LmbE-like"/>
    <property type="match status" value="1"/>
</dbReference>
<dbReference type="EMBL" id="CP031422">
    <property type="protein sequence ID" value="AZS38896.1"/>
    <property type="molecule type" value="Genomic_DNA"/>
</dbReference>
<sequence length="243" mass="25939">MLKLDYRRGLEAAVGGGRREAGTVLAIGAHPDDVELGCGATLARHIAAGHRVVVLVVADGARGSGADAQVRYREQSAAAAALGVELEWLGLPDGRAGDSPEQLIASIEQVVRRVHPVVVYTHSPHDSHQDHRATAQAAVSACRDVARLLHFESPSTTGFAPTVFTDVAGFVGAKLAALRAHASQVAHSRRVDLEAVEALMRYRGFQGGITYAESFVPFRFVWNVEQAEKSMADAAETWTEIAL</sequence>
<dbReference type="InterPro" id="IPR003737">
    <property type="entry name" value="GlcNAc_PI_deacetylase-related"/>
</dbReference>
<evidence type="ECO:0000256" key="1">
    <source>
        <dbReference type="ARBA" id="ARBA00022833"/>
    </source>
</evidence>
<dbReference type="PANTHER" id="PTHR12993:SF30">
    <property type="entry name" value="N-ACETYL-ALPHA-D-GLUCOSAMINYL L-MALATE DEACETYLASE 1"/>
    <property type="match status" value="1"/>
</dbReference>
<dbReference type="GO" id="GO:0016137">
    <property type="term" value="P:glycoside metabolic process"/>
    <property type="evidence" value="ECO:0007669"/>
    <property type="project" value="UniProtKB-ARBA"/>
</dbReference>